<keyword evidence="3 6" id="KW-0863">Zinc-finger</keyword>
<evidence type="ECO:0000256" key="3">
    <source>
        <dbReference type="ARBA" id="ARBA00022771"/>
    </source>
</evidence>
<dbReference type="GO" id="GO:0035102">
    <property type="term" value="C:PRC1 complex"/>
    <property type="evidence" value="ECO:0007669"/>
    <property type="project" value="TreeGrafter"/>
</dbReference>
<dbReference type="InterPro" id="IPR001841">
    <property type="entry name" value="Znf_RING"/>
</dbReference>
<evidence type="ECO:0000256" key="4">
    <source>
        <dbReference type="ARBA" id="ARBA00022833"/>
    </source>
</evidence>
<protein>
    <recommendedName>
        <fullName evidence="8">RING-type domain-containing protein</fullName>
    </recommendedName>
</protein>
<dbReference type="SUPFAM" id="SSF57850">
    <property type="entry name" value="RING/U-box"/>
    <property type="match status" value="1"/>
</dbReference>
<dbReference type="GO" id="GO:1990841">
    <property type="term" value="F:promoter-specific chromatin binding"/>
    <property type="evidence" value="ECO:0007669"/>
    <property type="project" value="TreeGrafter"/>
</dbReference>
<dbReference type="AlphaFoldDB" id="A0A443SPR8"/>
<accession>A0A443SPR8</accession>
<dbReference type="PANTHER" id="PTHR10825">
    <property type="entry name" value="RING FINGER DOMAIN-CONTAINING, POLYCOMB GROUP COMPONENT"/>
    <property type="match status" value="1"/>
</dbReference>
<dbReference type="PANTHER" id="PTHR10825:SF29">
    <property type="entry name" value="POLYCOMB GROUP RING FINGER PROTEIN 1"/>
    <property type="match status" value="1"/>
</dbReference>
<dbReference type="PROSITE" id="PS50089">
    <property type="entry name" value="ZF_RING_2"/>
    <property type="match status" value="1"/>
</dbReference>
<organism evidence="9 10">
    <name type="scientific">Leptotrombidium deliense</name>
    <dbReference type="NCBI Taxonomy" id="299467"/>
    <lineage>
        <taxon>Eukaryota</taxon>
        <taxon>Metazoa</taxon>
        <taxon>Ecdysozoa</taxon>
        <taxon>Arthropoda</taxon>
        <taxon>Chelicerata</taxon>
        <taxon>Arachnida</taxon>
        <taxon>Acari</taxon>
        <taxon>Acariformes</taxon>
        <taxon>Trombidiformes</taxon>
        <taxon>Prostigmata</taxon>
        <taxon>Anystina</taxon>
        <taxon>Parasitengona</taxon>
        <taxon>Trombiculoidea</taxon>
        <taxon>Trombiculidae</taxon>
        <taxon>Leptotrombidium</taxon>
    </lineage>
</organism>
<feature type="domain" description="RING-type" evidence="8">
    <location>
        <begin position="16"/>
        <end position="55"/>
    </location>
</feature>
<dbReference type="EMBL" id="NCKV01000870">
    <property type="protein sequence ID" value="RWS29531.1"/>
    <property type="molecule type" value="Genomic_DNA"/>
</dbReference>
<dbReference type="InterPro" id="IPR013083">
    <property type="entry name" value="Znf_RING/FYVE/PHD"/>
</dbReference>
<name>A0A443SPR8_9ACAR</name>
<dbReference type="VEuPathDB" id="VectorBase:LDEU002510"/>
<dbReference type="Pfam" id="PF16207">
    <property type="entry name" value="RAWUL"/>
    <property type="match status" value="1"/>
</dbReference>
<dbReference type="FunFam" id="3.30.40.10:FF:000122">
    <property type="entry name" value="polycomb group RING finger protein 1"/>
    <property type="match status" value="1"/>
</dbReference>
<evidence type="ECO:0000313" key="9">
    <source>
        <dbReference type="EMBL" id="RWS29531.1"/>
    </source>
</evidence>
<evidence type="ECO:0000256" key="2">
    <source>
        <dbReference type="ARBA" id="ARBA00022723"/>
    </source>
</evidence>
<evidence type="ECO:0000256" key="7">
    <source>
        <dbReference type="SAM" id="Coils"/>
    </source>
</evidence>
<feature type="coiled-coil region" evidence="7">
    <location>
        <begin position="234"/>
        <end position="261"/>
    </location>
</feature>
<dbReference type="GO" id="GO:0008270">
    <property type="term" value="F:zinc ion binding"/>
    <property type="evidence" value="ECO:0007669"/>
    <property type="project" value="UniProtKB-KW"/>
</dbReference>
<dbReference type="STRING" id="299467.A0A443SPR8"/>
<evidence type="ECO:0000256" key="1">
    <source>
        <dbReference type="ARBA" id="ARBA00004123"/>
    </source>
</evidence>
<dbReference type="InterPro" id="IPR017907">
    <property type="entry name" value="Znf_RING_CS"/>
</dbReference>
<dbReference type="GO" id="GO:0000122">
    <property type="term" value="P:negative regulation of transcription by RNA polymerase II"/>
    <property type="evidence" value="ECO:0007669"/>
    <property type="project" value="TreeGrafter"/>
</dbReference>
<proteinExistence type="predicted"/>
<sequence>MKTTVKLIDLNDHIKCKLCGGYLIDATTIIECLHSFCKTCIVKYLEENKCCPTCDTQIHKTKPLLNIRSDPSLQDIVYKIVPGLFKEEMKRRREFYQKHPETAQNVSSTEDRGIISGERMIYSPDDQISISIEYLPEVISYSYLPLSSSSKSQANHSEVHNQRRYLQCQGGMRVYHLKKWLRSKYELAANYEVEVLYKHDPLSDDYTMMDLAYIYSWRRNGPLSLYYKITDLSKSTMRRKIAAKQNEVNNKETENVKEERNAKAVKTCNSIVSKKKNPDKKLVNVIERLTKGVAFSEPNKANKNKPNSVALKASEKSVISFASKLEPCTNESAFIKYPSTHDWSDLQLMPKIPRVIIQDLDPQSQINVSTQLMQNS</sequence>
<keyword evidence="10" id="KW-1185">Reference proteome</keyword>
<evidence type="ECO:0000256" key="5">
    <source>
        <dbReference type="ARBA" id="ARBA00023242"/>
    </source>
</evidence>
<dbReference type="SMART" id="SM00184">
    <property type="entry name" value="RING"/>
    <property type="match status" value="1"/>
</dbReference>
<dbReference type="Gene3D" id="3.30.40.10">
    <property type="entry name" value="Zinc/RING finger domain, C3HC4 (zinc finger)"/>
    <property type="match status" value="1"/>
</dbReference>
<keyword evidence="2" id="KW-0479">Metal-binding</keyword>
<keyword evidence="4" id="KW-0862">Zinc</keyword>
<dbReference type="Gene3D" id="3.10.20.90">
    <property type="entry name" value="Phosphatidylinositol 3-kinase Catalytic Subunit, Chain A, domain 1"/>
    <property type="match status" value="1"/>
</dbReference>
<gene>
    <name evidence="9" type="ORF">B4U80_01725</name>
</gene>
<keyword evidence="7" id="KW-0175">Coiled coil</keyword>
<comment type="subcellular location">
    <subcellularLocation>
        <location evidence="1">Nucleus</location>
    </subcellularLocation>
</comment>
<dbReference type="OrthoDB" id="1305878at2759"/>
<reference evidence="9 10" key="1">
    <citation type="journal article" date="2018" name="Gigascience">
        <title>Genomes of trombidid mites reveal novel predicted allergens and laterally-transferred genes associated with secondary metabolism.</title>
        <authorList>
            <person name="Dong X."/>
            <person name="Chaisiri K."/>
            <person name="Xia D."/>
            <person name="Armstrong S.D."/>
            <person name="Fang Y."/>
            <person name="Donnelly M.J."/>
            <person name="Kadowaki T."/>
            <person name="McGarry J.W."/>
            <person name="Darby A.C."/>
            <person name="Makepeace B.L."/>
        </authorList>
    </citation>
    <scope>NUCLEOTIDE SEQUENCE [LARGE SCALE GENOMIC DNA]</scope>
    <source>
        <strain evidence="9">UoL-UT</strain>
    </source>
</reference>
<evidence type="ECO:0000313" key="10">
    <source>
        <dbReference type="Proteomes" id="UP000288716"/>
    </source>
</evidence>
<comment type="caution">
    <text evidence="9">The sequence shown here is derived from an EMBL/GenBank/DDBJ whole genome shotgun (WGS) entry which is preliminary data.</text>
</comment>
<dbReference type="Pfam" id="PF13923">
    <property type="entry name" value="zf-C3HC4_2"/>
    <property type="match status" value="1"/>
</dbReference>
<evidence type="ECO:0000256" key="6">
    <source>
        <dbReference type="PROSITE-ProRule" id="PRU00175"/>
    </source>
</evidence>
<dbReference type="InterPro" id="IPR032443">
    <property type="entry name" value="RAWUL"/>
</dbReference>
<dbReference type="PROSITE" id="PS00518">
    <property type="entry name" value="ZF_RING_1"/>
    <property type="match status" value="1"/>
</dbReference>
<dbReference type="Proteomes" id="UP000288716">
    <property type="component" value="Unassembled WGS sequence"/>
</dbReference>
<evidence type="ECO:0000259" key="8">
    <source>
        <dbReference type="PROSITE" id="PS50089"/>
    </source>
</evidence>
<keyword evidence="5" id="KW-0539">Nucleus</keyword>